<keyword evidence="2" id="KW-1133">Transmembrane helix</keyword>
<feature type="transmembrane region" description="Helical" evidence="2">
    <location>
        <begin position="363"/>
        <end position="393"/>
    </location>
</feature>
<feature type="transmembrane region" description="Helical" evidence="2">
    <location>
        <begin position="413"/>
        <end position="435"/>
    </location>
</feature>
<feature type="transmembrane region" description="Helical" evidence="2">
    <location>
        <begin position="530"/>
        <end position="557"/>
    </location>
</feature>
<dbReference type="Proteomes" id="UP000252189">
    <property type="component" value="Unassembled WGS sequence"/>
</dbReference>
<name>A0A368ND59_9EURY</name>
<feature type="transmembrane region" description="Helical" evidence="2">
    <location>
        <begin position="297"/>
        <end position="330"/>
    </location>
</feature>
<feature type="region of interest" description="Disordered" evidence="1">
    <location>
        <begin position="172"/>
        <end position="230"/>
    </location>
</feature>
<feature type="compositionally biased region" description="Gly residues" evidence="1">
    <location>
        <begin position="172"/>
        <end position="185"/>
    </location>
</feature>
<dbReference type="AlphaFoldDB" id="A0A368ND59"/>
<keyword evidence="4" id="KW-1185">Reference proteome</keyword>
<feature type="transmembrane region" description="Helical" evidence="2">
    <location>
        <begin position="258"/>
        <end position="277"/>
    </location>
</feature>
<dbReference type="RefSeq" id="WP_114450051.1">
    <property type="nucleotide sequence ID" value="NZ_QPHM01000001.1"/>
</dbReference>
<organism evidence="3 4">
    <name type="scientific">Haloplanus salinus</name>
    <dbReference type="NCBI Taxonomy" id="1126245"/>
    <lineage>
        <taxon>Archaea</taxon>
        <taxon>Methanobacteriati</taxon>
        <taxon>Methanobacteriota</taxon>
        <taxon>Stenosarchaea group</taxon>
        <taxon>Halobacteria</taxon>
        <taxon>Halobacteriales</taxon>
        <taxon>Haloferacaceae</taxon>
        <taxon>Haloplanus</taxon>
    </lineage>
</organism>
<sequence>MSGVRERLRSAVRTARGGARSVARIARWETGRSVGVVDRRTAILGFVALLLTGAVGGAAMATGGVALDRDVYRIGVGDDSPYADVVRESPALATRPPDVGRLGVDVEVVVDDDRIYVADSKKARAALSAFRSAVRRHNLERMREEPNQSAAFPVVVTLQYVERLPGEAVAGAAGGGGGGGSGSDGGAATSGDAGPSDDDGAETGPGGGDDDGGGDGVDAATRGSTGGGPLGVPGFGGVAGGLLGGGTSGSPADISPPFPFGALVLAFVFFIPMNFVIQPYGSTILNERINRRGELLLVAPVSPAAIVAGKTVPYLAALVGVTALIAIAIGGGPVSVAAVAPIATLYLAATFVGAMFARSFKELTFVTVSISVFLTSYAFVPAIFTNVTPIALISPLTLVVHDLQGTGVTAAEYVFSTGPFYVGSAACFLLGVGVYREEDMFTQRPVPLKFLDALNSRITRARSVAVLSALSIPFVFIAELLAIAVLFVLPVEVSVPLLLVAIAAVEEVAKSLHVYAGFRGPFADRRGWRTALALGALSGLGFFLGEKFTAIVQFVGLPNLTLGRAAFSSAGVAATPALGALLLLAPLALHATTTAIAALGATRDRNSYLASLVPAVAVHAAYNLTVVSTLG</sequence>
<protein>
    <submittedName>
        <fullName evidence="3">ABC transporter permease</fullName>
    </submittedName>
</protein>
<feature type="transmembrane region" description="Helical" evidence="2">
    <location>
        <begin position="464"/>
        <end position="489"/>
    </location>
</feature>
<feature type="transmembrane region" description="Helical" evidence="2">
    <location>
        <begin position="495"/>
        <end position="518"/>
    </location>
</feature>
<feature type="transmembrane region" description="Helical" evidence="2">
    <location>
        <begin position="42"/>
        <end position="67"/>
    </location>
</feature>
<evidence type="ECO:0000256" key="1">
    <source>
        <dbReference type="SAM" id="MobiDB-lite"/>
    </source>
</evidence>
<dbReference type="OrthoDB" id="106980at2157"/>
<feature type="transmembrane region" description="Helical" evidence="2">
    <location>
        <begin position="608"/>
        <end position="630"/>
    </location>
</feature>
<reference evidence="3 4" key="1">
    <citation type="submission" date="2018-07" db="EMBL/GenBank/DDBJ databases">
        <title>Genome sequences of Haloplanus salinus JCM 18368T.</title>
        <authorList>
            <person name="Kim Y.B."/>
            <person name="Roh S.W."/>
        </authorList>
    </citation>
    <scope>NUCLEOTIDE SEQUENCE [LARGE SCALE GENOMIC DNA]</scope>
    <source>
        <strain evidence="3 4">JCM 18368</strain>
    </source>
</reference>
<accession>A0A368ND59</accession>
<keyword evidence="2" id="KW-0812">Transmembrane</keyword>
<dbReference type="EMBL" id="QPHM01000001">
    <property type="protein sequence ID" value="RCU48418.1"/>
    <property type="molecule type" value="Genomic_DNA"/>
</dbReference>
<evidence type="ECO:0000256" key="2">
    <source>
        <dbReference type="SAM" id="Phobius"/>
    </source>
</evidence>
<gene>
    <name evidence="3" type="ORF">DU504_14565</name>
</gene>
<keyword evidence="2" id="KW-0472">Membrane</keyword>
<feature type="transmembrane region" description="Helical" evidence="2">
    <location>
        <begin position="577"/>
        <end position="601"/>
    </location>
</feature>
<evidence type="ECO:0000313" key="4">
    <source>
        <dbReference type="Proteomes" id="UP000252189"/>
    </source>
</evidence>
<proteinExistence type="predicted"/>
<feature type="transmembrane region" description="Helical" evidence="2">
    <location>
        <begin position="336"/>
        <end position="356"/>
    </location>
</feature>
<evidence type="ECO:0000313" key="3">
    <source>
        <dbReference type="EMBL" id="RCU48418.1"/>
    </source>
</evidence>
<comment type="caution">
    <text evidence="3">The sequence shown here is derived from an EMBL/GenBank/DDBJ whole genome shotgun (WGS) entry which is preliminary data.</text>
</comment>